<dbReference type="PANTHER" id="PTHR11846">
    <property type="entry name" value="ADENYLOSUCCINATE SYNTHETASE"/>
    <property type="match status" value="1"/>
</dbReference>
<reference evidence="1" key="2">
    <citation type="submission" date="2022-06" db="UniProtKB">
        <authorList>
            <consortium name="EnsemblMetazoa"/>
        </authorList>
    </citation>
    <scope>IDENTIFICATION</scope>
    <source>
        <strain evidence="1">PS312</strain>
    </source>
</reference>
<protein>
    <submittedName>
        <fullName evidence="1">Uncharacterized protein</fullName>
    </submittedName>
</protein>
<dbReference type="AlphaFoldDB" id="A0A2A6CYS9"/>
<dbReference type="EnsemblMetazoa" id="PPA38839.1">
    <property type="protein sequence ID" value="PPA38839.1"/>
    <property type="gene ID" value="WBGene00277208"/>
</dbReference>
<dbReference type="Pfam" id="PF00709">
    <property type="entry name" value="Adenylsucc_synt"/>
    <property type="match status" value="1"/>
</dbReference>
<dbReference type="PANTHER" id="PTHR11846:SF0">
    <property type="entry name" value="ADENYLOSUCCINATE SYNTHETASE"/>
    <property type="match status" value="1"/>
</dbReference>
<evidence type="ECO:0000313" key="1">
    <source>
        <dbReference type="EnsemblMetazoa" id="PPA38839.1"/>
    </source>
</evidence>
<keyword evidence="2" id="KW-1185">Reference proteome</keyword>
<name>A0A2A6CYS9_PRIPA</name>
<dbReference type="InterPro" id="IPR042111">
    <property type="entry name" value="Adenylosuccinate_synth_dom3"/>
</dbReference>
<accession>A0A2A6CYS9</accession>
<dbReference type="GO" id="GO:0000166">
    <property type="term" value="F:nucleotide binding"/>
    <property type="evidence" value="ECO:0007669"/>
    <property type="project" value="InterPro"/>
</dbReference>
<dbReference type="InterPro" id="IPR001114">
    <property type="entry name" value="Adenylosuccinate_synthetase"/>
</dbReference>
<dbReference type="SUPFAM" id="SSF52540">
    <property type="entry name" value="P-loop containing nucleoside triphosphate hydrolases"/>
    <property type="match status" value="1"/>
</dbReference>
<sequence>MSFVAAGVRKTRQHRRLASYYRNQFLNIQVDEYAKLAKFEVIGVVKAYQTRMGTGPLPTELFDDDGAKLQSIGHMVGWLDLFLLRRSAHINGCTHFALTKLDILDSFPELKVASPLSRCVPNPSSTFLPYCRRYEEDDPPFHSPRYPPFFFVVVSVMFIFSLEIILLGYRCGRSVS</sequence>
<dbReference type="OrthoDB" id="10265645at2759"/>
<gene>
    <name evidence="1" type="primary">WBGene00277208</name>
</gene>
<dbReference type="SMART" id="SM00788">
    <property type="entry name" value="Adenylsucc_synt"/>
    <property type="match status" value="1"/>
</dbReference>
<organism evidence="1 2">
    <name type="scientific">Pristionchus pacificus</name>
    <name type="common">Parasitic nematode worm</name>
    <dbReference type="NCBI Taxonomy" id="54126"/>
    <lineage>
        <taxon>Eukaryota</taxon>
        <taxon>Metazoa</taxon>
        <taxon>Ecdysozoa</taxon>
        <taxon>Nematoda</taxon>
        <taxon>Chromadorea</taxon>
        <taxon>Rhabditida</taxon>
        <taxon>Rhabditina</taxon>
        <taxon>Diplogasteromorpha</taxon>
        <taxon>Diplogasteroidea</taxon>
        <taxon>Neodiplogasteridae</taxon>
        <taxon>Pristionchus</taxon>
    </lineage>
</organism>
<evidence type="ECO:0000313" key="2">
    <source>
        <dbReference type="Proteomes" id="UP000005239"/>
    </source>
</evidence>
<dbReference type="Gene3D" id="3.90.170.10">
    <property type="entry name" value="Adenylosuccinate Synthetase, subunit A, domain 3"/>
    <property type="match status" value="1"/>
</dbReference>
<accession>A0A8R1YUL2</accession>
<dbReference type="InterPro" id="IPR027417">
    <property type="entry name" value="P-loop_NTPase"/>
</dbReference>
<dbReference type="Proteomes" id="UP000005239">
    <property type="component" value="Unassembled WGS sequence"/>
</dbReference>
<dbReference type="GO" id="GO:0004019">
    <property type="term" value="F:adenylosuccinate synthase activity"/>
    <property type="evidence" value="ECO:0007669"/>
    <property type="project" value="InterPro"/>
</dbReference>
<proteinExistence type="predicted"/>
<reference evidence="2" key="1">
    <citation type="journal article" date="2008" name="Nat. Genet.">
        <title>The Pristionchus pacificus genome provides a unique perspective on nematode lifestyle and parasitism.</title>
        <authorList>
            <person name="Dieterich C."/>
            <person name="Clifton S.W."/>
            <person name="Schuster L.N."/>
            <person name="Chinwalla A."/>
            <person name="Delehaunty K."/>
            <person name="Dinkelacker I."/>
            <person name="Fulton L."/>
            <person name="Fulton R."/>
            <person name="Godfrey J."/>
            <person name="Minx P."/>
            <person name="Mitreva M."/>
            <person name="Roeseler W."/>
            <person name="Tian H."/>
            <person name="Witte H."/>
            <person name="Yang S.P."/>
            <person name="Wilson R.K."/>
            <person name="Sommer R.J."/>
        </authorList>
    </citation>
    <scope>NUCLEOTIDE SEQUENCE [LARGE SCALE GENOMIC DNA]</scope>
    <source>
        <strain evidence="2">PS312</strain>
    </source>
</reference>
<dbReference type="GO" id="GO:0006164">
    <property type="term" value="P:purine nucleotide biosynthetic process"/>
    <property type="evidence" value="ECO:0007669"/>
    <property type="project" value="InterPro"/>
</dbReference>